<evidence type="ECO:0000256" key="1">
    <source>
        <dbReference type="SAM" id="Phobius"/>
    </source>
</evidence>
<dbReference type="RefSeq" id="WP_224143959.1">
    <property type="nucleotide sequence ID" value="NZ_CBCPIF010000001.1"/>
</dbReference>
<proteinExistence type="predicted"/>
<feature type="transmembrane region" description="Helical" evidence="1">
    <location>
        <begin position="72"/>
        <end position="90"/>
    </location>
</feature>
<gene>
    <name evidence="2" type="ORF">KIJ12_01045</name>
</gene>
<comment type="caution">
    <text evidence="2">The sequence shown here is derived from an EMBL/GenBank/DDBJ whole genome shotgun (WGS) entry which is preliminary data.</text>
</comment>
<dbReference type="InterPro" id="IPR014729">
    <property type="entry name" value="Rossmann-like_a/b/a_fold"/>
</dbReference>
<sequence length="417" mass="46747">MKIVHSIFMKIALSMGLIMYFAYAVPTGKYANLYLIGVSAFTALFLPIFTLINTYLEQKGFRLTGSMFLSKLAKLVWQSFYNFLALGLLVKGNIIDPNNLKMVGGLIGAVCLTSLASQGLQYLAITLSNHDKGNRFANIFFALSLNVIISALAALGYKNVQVFFVIMGLLLGVIGVLISLITDVWGLLPSKGGIGLYLGTFNPVHKSHIAILKDFIDKRQLDKVYIHPTVIPKMHQYLLDKGMIKIVDQRAGKRYYEKSAIADPLVNFFPTGQVFYEAENRLFMLKVAIKEAGLENKVEILFEPNLYQKDGFYAIIKAIKKRHPHTKLHGLLGTDEGGMLLHDIYDETWIKPFVELRRDNISGTAIRKGEKGMTTPKITETLNLLDHLREGQNEQLFGKTVRLVNNRLAVVDDKICL</sequence>
<feature type="transmembrane region" description="Helical" evidence="1">
    <location>
        <begin position="31"/>
        <end position="52"/>
    </location>
</feature>
<dbReference type="Proteomes" id="UP000752647">
    <property type="component" value="Unassembled WGS sequence"/>
</dbReference>
<evidence type="ECO:0000313" key="3">
    <source>
        <dbReference type="Proteomes" id="UP000752647"/>
    </source>
</evidence>
<dbReference type="Gene3D" id="3.40.50.620">
    <property type="entry name" value="HUPs"/>
    <property type="match status" value="1"/>
</dbReference>
<reference evidence="2" key="1">
    <citation type="submission" date="2021-05" db="EMBL/GenBank/DDBJ databases">
        <title>Pangenome of Leuconostoc gelidum warrants species status for Leuconostoc gelidum subsp. gasicomitatum.</title>
        <authorList>
            <person name="Johansson P."/>
            <person name="Sade E."/>
            <person name="Hultman J."/>
            <person name="Auvinen P."/>
            <person name="Bjorkroth J."/>
        </authorList>
    </citation>
    <scope>NUCLEOTIDE SEQUENCE</scope>
    <source>
        <strain evidence="2">A.21.4</strain>
    </source>
</reference>
<feature type="transmembrane region" description="Helical" evidence="1">
    <location>
        <begin position="7"/>
        <end position="25"/>
    </location>
</feature>
<accession>A0A9Q3SWB6</accession>
<dbReference type="SUPFAM" id="SSF52374">
    <property type="entry name" value="Nucleotidylyl transferase"/>
    <property type="match status" value="1"/>
</dbReference>
<feature type="transmembrane region" description="Helical" evidence="1">
    <location>
        <begin position="102"/>
        <end position="124"/>
    </location>
</feature>
<name>A0A9Q3SWB6_9LACO</name>
<keyword evidence="1" id="KW-0472">Membrane</keyword>
<organism evidence="2 3">
    <name type="scientific">Leuconostoc gasicomitatum</name>
    <dbReference type="NCBI Taxonomy" id="115778"/>
    <lineage>
        <taxon>Bacteria</taxon>
        <taxon>Bacillati</taxon>
        <taxon>Bacillota</taxon>
        <taxon>Bacilli</taxon>
        <taxon>Lactobacillales</taxon>
        <taxon>Lactobacillaceae</taxon>
        <taxon>Leuconostoc</taxon>
        <taxon>Leuconostoc gelidum group</taxon>
    </lineage>
</organism>
<keyword evidence="1" id="KW-0812">Transmembrane</keyword>
<dbReference type="EMBL" id="JAHBFI010000001">
    <property type="protein sequence ID" value="MBZ5961763.1"/>
    <property type="molecule type" value="Genomic_DNA"/>
</dbReference>
<dbReference type="AlphaFoldDB" id="A0A9Q3SWB6"/>
<feature type="transmembrane region" description="Helical" evidence="1">
    <location>
        <begin position="136"/>
        <end position="157"/>
    </location>
</feature>
<keyword evidence="1" id="KW-1133">Transmembrane helix</keyword>
<feature type="transmembrane region" description="Helical" evidence="1">
    <location>
        <begin position="163"/>
        <end position="188"/>
    </location>
</feature>
<evidence type="ECO:0000313" key="2">
    <source>
        <dbReference type="EMBL" id="MBZ5961763.1"/>
    </source>
</evidence>
<protein>
    <submittedName>
        <fullName evidence="2">Substrate-binding protein</fullName>
    </submittedName>
</protein>